<evidence type="ECO:0000313" key="1">
    <source>
        <dbReference type="EMBL" id="OIQ65859.1"/>
    </source>
</evidence>
<reference evidence="1" key="1">
    <citation type="submission" date="2016-10" db="EMBL/GenBank/DDBJ databases">
        <title>Sequence of Gallionella enrichment culture.</title>
        <authorList>
            <person name="Poehlein A."/>
            <person name="Muehling M."/>
            <person name="Daniel R."/>
        </authorList>
    </citation>
    <scope>NUCLEOTIDE SEQUENCE</scope>
</reference>
<accession>A0A1J5PKN9</accession>
<dbReference type="EMBL" id="MLJW01007009">
    <property type="protein sequence ID" value="OIQ65859.1"/>
    <property type="molecule type" value="Genomic_DNA"/>
</dbReference>
<sequence length="55" mass="5674">MLADPAGKDQRVDAAAFRRQAADGGACLAAEIADGELRCRAVAGQELAHFAAFTV</sequence>
<comment type="caution">
    <text evidence="1">The sequence shown here is derived from an EMBL/GenBank/DDBJ whole genome shotgun (WGS) entry which is preliminary data.</text>
</comment>
<name>A0A1J5PKN9_9ZZZZ</name>
<protein>
    <submittedName>
        <fullName evidence="1">Uncharacterized protein</fullName>
    </submittedName>
</protein>
<organism evidence="1">
    <name type="scientific">mine drainage metagenome</name>
    <dbReference type="NCBI Taxonomy" id="410659"/>
    <lineage>
        <taxon>unclassified sequences</taxon>
        <taxon>metagenomes</taxon>
        <taxon>ecological metagenomes</taxon>
    </lineage>
</organism>
<proteinExistence type="predicted"/>
<dbReference type="AlphaFoldDB" id="A0A1J5PKN9"/>
<gene>
    <name evidence="1" type="ORF">GALL_525790</name>
</gene>